<dbReference type="PROSITE" id="PS51257">
    <property type="entry name" value="PROKAR_LIPOPROTEIN"/>
    <property type="match status" value="1"/>
</dbReference>
<evidence type="ECO:0000256" key="4">
    <source>
        <dbReference type="ARBA" id="ARBA00022729"/>
    </source>
</evidence>
<comment type="similarity">
    <text evidence="2">Belongs to the bacterial solute-binding protein 5 family.</text>
</comment>
<dbReference type="Pfam" id="PF00496">
    <property type="entry name" value="SBP_bac_5"/>
    <property type="match status" value="1"/>
</dbReference>
<keyword evidence="5" id="KW-0653">Protein transport</keyword>
<dbReference type="RefSeq" id="WP_176392011.1">
    <property type="nucleotide sequence ID" value="NZ_FPAA01000006.1"/>
</dbReference>
<protein>
    <submittedName>
        <fullName evidence="8">Oligopeptide transport system substrate-binding protein</fullName>
    </submittedName>
</protein>
<dbReference type="AlphaFoldDB" id="A0A1I6S871"/>
<keyword evidence="4 6" id="KW-0732">Signal</keyword>
<sequence>MSKSLIKWLGICMALMLVLLTACTGNESSDAGKGNSNLAKEQVLNVGSMSSEPPGLDPLKAQDSASGLVLSQMMEGLATTDTEGKVLPGIAEKWEANEDSSEFTFHLRDAKWSNGDPVTAMDFEYAWKRMLDPKNAAIYAYQLYYLKNGEKYNQGKAKVDDVGVKAVDDKTLKVTLEKPTPYFPSLTAFYALLPVNKKVAEKDKNWAGEASTYVSNGAFKMKEWKHNSKIVLEKNDQYYKKKKVKITQINFPFVADSKTGYQQFESGELDEGNGNIVPSDLTKSLLDKKEAKADPNPASYGIDFNTKEKPFTNAKVRRAFALAIDRKSIVENVTQGGQEPADGWVPWGMPDFSSDKEWVKNHDQYLKPTAEPSKAKKLLKEGLKEEGLDNMPTVTFSYNTDDGHKKIAEALQQMWKKNLGVDVKLANMEWKVFLEKKKSGDYDFARTGWLPDYIDPMTFMDMYMTGSGQNDAKYSNKKFDKLIKKAKSSNDQDQRMKAMHQAEDIMMEDMPVAPLYWYTRVYMEKDYVKNVKRSIDGNVYYTEAYLTEH</sequence>
<proteinExistence type="inferred from homology"/>
<dbReference type="Proteomes" id="UP000198660">
    <property type="component" value="Unassembled WGS sequence"/>
</dbReference>
<dbReference type="FunFam" id="3.90.76.10:FF:000001">
    <property type="entry name" value="Oligopeptide ABC transporter substrate-binding protein"/>
    <property type="match status" value="1"/>
</dbReference>
<evidence type="ECO:0000256" key="5">
    <source>
        <dbReference type="ARBA" id="ARBA00022856"/>
    </source>
</evidence>
<keyword evidence="3" id="KW-0813">Transport</keyword>
<evidence type="ECO:0000313" key="8">
    <source>
        <dbReference type="EMBL" id="SFS73126.1"/>
    </source>
</evidence>
<dbReference type="PANTHER" id="PTHR30290:SF79">
    <property type="entry name" value="DIPEPTIDE-BINDING PROTEIN DPPE"/>
    <property type="match status" value="1"/>
</dbReference>
<keyword evidence="9" id="KW-1185">Reference proteome</keyword>
<dbReference type="GO" id="GO:1904680">
    <property type="term" value="F:peptide transmembrane transporter activity"/>
    <property type="evidence" value="ECO:0007669"/>
    <property type="project" value="TreeGrafter"/>
</dbReference>
<dbReference type="SUPFAM" id="SSF53850">
    <property type="entry name" value="Periplasmic binding protein-like II"/>
    <property type="match status" value="1"/>
</dbReference>
<evidence type="ECO:0000313" key="9">
    <source>
        <dbReference type="Proteomes" id="UP000198660"/>
    </source>
</evidence>
<evidence type="ECO:0000259" key="7">
    <source>
        <dbReference type="Pfam" id="PF00496"/>
    </source>
</evidence>
<dbReference type="InterPro" id="IPR039424">
    <property type="entry name" value="SBP_5"/>
</dbReference>
<dbReference type="Gene3D" id="3.90.76.10">
    <property type="entry name" value="Dipeptide-binding Protein, Domain 1"/>
    <property type="match status" value="1"/>
</dbReference>
<dbReference type="GO" id="GO:0043190">
    <property type="term" value="C:ATP-binding cassette (ABC) transporter complex"/>
    <property type="evidence" value="ECO:0007669"/>
    <property type="project" value="InterPro"/>
</dbReference>
<dbReference type="GO" id="GO:0015833">
    <property type="term" value="P:peptide transport"/>
    <property type="evidence" value="ECO:0007669"/>
    <property type="project" value="UniProtKB-KW"/>
</dbReference>
<evidence type="ECO:0000256" key="3">
    <source>
        <dbReference type="ARBA" id="ARBA00022448"/>
    </source>
</evidence>
<feature type="chain" id="PRO_5039630678" evidence="6">
    <location>
        <begin position="25"/>
        <end position="549"/>
    </location>
</feature>
<evidence type="ECO:0000256" key="6">
    <source>
        <dbReference type="SAM" id="SignalP"/>
    </source>
</evidence>
<evidence type="ECO:0000256" key="2">
    <source>
        <dbReference type="ARBA" id="ARBA00005695"/>
    </source>
</evidence>
<evidence type="ECO:0000256" key="1">
    <source>
        <dbReference type="ARBA" id="ARBA00004196"/>
    </source>
</evidence>
<organism evidence="8 9">
    <name type="scientific">Marininema halotolerans</name>
    <dbReference type="NCBI Taxonomy" id="1155944"/>
    <lineage>
        <taxon>Bacteria</taxon>
        <taxon>Bacillati</taxon>
        <taxon>Bacillota</taxon>
        <taxon>Bacilli</taxon>
        <taxon>Bacillales</taxon>
        <taxon>Thermoactinomycetaceae</taxon>
        <taxon>Marininema</taxon>
    </lineage>
</organism>
<dbReference type="EMBL" id="FPAA01000006">
    <property type="protein sequence ID" value="SFS73126.1"/>
    <property type="molecule type" value="Genomic_DNA"/>
</dbReference>
<dbReference type="CDD" id="cd08504">
    <property type="entry name" value="PBP2_OppA"/>
    <property type="match status" value="1"/>
</dbReference>
<dbReference type="InterPro" id="IPR000914">
    <property type="entry name" value="SBP_5_dom"/>
</dbReference>
<dbReference type="Gene3D" id="3.10.105.10">
    <property type="entry name" value="Dipeptide-binding Protein, Domain 3"/>
    <property type="match status" value="1"/>
</dbReference>
<keyword evidence="5" id="KW-0571">Peptide transport</keyword>
<dbReference type="GO" id="GO:0030288">
    <property type="term" value="C:outer membrane-bounded periplasmic space"/>
    <property type="evidence" value="ECO:0007669"/>
    <property type="project" value="UniProtKB-ARBA"/>
</dbReference>
<reference evidence="9" key="1">
    <citation type="submission" date="2016-10" db="EMBL/GenBank/DDBJ databases">
        <authorList>
            <person name="Varghese N."/>
            <person name="Submissions S."/>
        </authorList>
    </citation>
    <scope>NUCLEOTIDE SEQUENCE [LARGE SCALE GENOMIC DNA]</scope>
    <source>
        <strain evidence="9">DSM 45789</strain>
    </source>
</reference>
<dbReference type="InterPro" id="IPR030678">
    <property type="entry name" value="Peptide/Ni-bd"/>
</dbReference>
<feature type="signal peptide" evidence="6">
    <location>
        <begin position="1"/>
        <end position="24"/>
    </location>
</feature>
<dbReference type="PANTHER" id="PTHR30290">
    <property type="entry name" value="PERIPLASMIC BINDING COMPONENT OF ABC TRANSPORTER"/>
    <property type="match status" value="1"/>
</dbReference>
<dbReference type="PIRSF" id="PIRSF002741">
    <property type="entry name" value="MppA"/>
    <property type="match status" value="1"/>
</dbReference>
<comment type="subcellular location">
    <subcellularLocation>
        <location evidence="1">Cell envelope</location>
    </subcellularLocation>
</comment>
<gene>
    <name evidence="8" type="ORF">SAMN05444972_106211</name>
</gene>
<feature type="domain" description="Solute-binding protein family 5" evidence="7">
    <location>
        <begin position="86"/>
        <end position="470"/>
    </location>
</feature>
<accession>A0A1I6S871</accession>
<dbReference type="Gene3D" id="3.40.190.10">
    <property type="entry name" value="Periplasmic binding protein-like II"/>
    <property type="match status" value="1"/>
</dbReference>
<name>A0A1I6S871_9BACL</name>
<dbReference type="FunFam" id="3.10.105.10:FF:000001">
    <property type="entry name" value="Oligopeptide ABC transporter, oligopeptide-binding protein"/>
    <property type="match status" value="1"/>
</dbReference>